<dbReference type="Gene3D" id="3.40.190.10">
    <property type="entry name" value="Periplasmic binding protein-like II"/>
    <property type="match status" value="1"/>
</dbReference>
<dbReference type="AlphaFoldDB" id="A0A2T0QAW9"/>
<proteinExistence type="inferred from homology"/>
<gene>
    <name evidence="5" type="ORF">CLV72_102585</name>
</gene>
<dbReference type="Pfam" id="PF13416">
    <property type="entry name" value="SBP_bac_8"/>
    <property type="match status" value="1"/>
</dbReference>
<evidence type="ECO:0000256" key="4">
    <source>
        <dbReference type="SAM" id="MobiDB-lite"/>
    </source>
</evidence>
<evidence type="ECO:0000313" key="6">
    <source>
        <dbReference type="Proteomes" id="UP000237846"/>
    </source>
</evidence>
<comment type="similarity">
    <text evidence="1">Belongs to the bacterial solute-binding protein 1 family.</text>
</comment>
<reference evidence="5 6" key="1">
    <citation type="submission" date="2018-03" db="EMBL/GenBank/DDBJ databases">
        <title>Genomic Encyclopedia of Archaeal and Bacterial Type Strains, Phase II (KMG-II): from individual species to whole genera.</title>
        <authorList>
            <person name="Goeker M."/>
        </authorList>
    </citation>
    <scope>NUCLEOTIDE SEQUENCE [LARGE SCALE GENOMIC DNA]</scope>
    <source>
        <strain evidence="5 6">DSM 45601</strain>
    </source>
</reference>
<evidence type="ECO:0000256" key="2">
    <source>
        <dbReference type="ARBA" id="ARBA00022448"/>
    </source>
</evidence>
<dbReference type="OrthoDB" id="9770625at2"/>
<dbReference type="SUPFAM" id="SSF53850">
    <property type="entry name" value="Periplasmic binding protein-like II"/>
    <property type="match status" value="1"/>
</dbReference>
<evidence type="ECO:0000256" key="3">
    <source>
        <dbReference type="ARBA" id="ARBA00022729"/>
    </source>
</evidence>
<accession>A0A2T0QAW9</accession>
<evidence type="ECO:0000313" key="5">
    <source>
        <dbReference type="EMBL" id="PRY00952.1"/>
    </source>
</evidence>
<dbReference type="InterPro" id="IPR050490">
    <property type="entry name" value="Bact_solute-bd_prot1"/>
</dbReference>
<keyword evidence="3" id="KW-0732">Signal</keyword>
<keyword evidence="2" id="KW-0813">Transport</keyword>
<dbReference type="Proteomes" id="UP000237846">
    <property type="component" value="Unassembled WGS sequence"/>
</dbReference>
<dbReference type="InterPro" id="IPR006059">
    <property type="entry name" value="SBP"/>
</dbReference>
<dbReference type="PANTHER" id="PTHR43649">
    <property type="entry name" value="ARABINOSE-BINDING PROTEIN-RELATED"/>
    <property type="match status" value="1"/>
</dbReference>
<evidence type="ECO:0000256" key="1">
    <source>
        <dbReference type="ARBA" id="ARBA00008520"/>
    </source>
</evidence>
<organism evidence="5 6">
    <name type="scientific">Allonocardiopsis opalescens</name>
    <dbReference type="NCBI Taxonomy" id="1144618"/>
    <lineage>
        <taxon>Bacteria</taxon>
        <taxon>Bacillati</taxon>
        <taxon>Actinomycetota</taxon>
        <taxon>Actinomycetes</taxon>
        <taxon>Streptosporangiales</taxon>
        <taxon>Allonocardiopsis</taxon>
    </lineage>
</organism>
<protein>
    <submittedName>
        <fullName evidence="5">Carbohydrate ABC transporter substrate-binding protein (CUT1 family)</fullName>
    </submittedName>
</protein>
<dbReference type="PANTHER" id="PTHR43649:SF34">
    <property type="entry name" value="ABC TRANSPORTER PERIPLASMIC-BINDING PROTEIN YCJN-RELATED"/>
    <property type="match status" value="1"/>
</dbReference>
<keyword evidence="6" id="KW-1185">Reference proteome</keyword>
<sequence length="479" mass="50401">MPFPHLPPASRAPHRDNARRRPRRGAAALALAGTAALLLAGCGGGSGEDEDAPLVFWTPHNTPERVQAQEATAQRFTEETGIPVQVVPLLTDDMNQSFVTGAASGDVPDVVLHGPQQTAAWMQQGLLDTEVPGQVVEALGADTFTERALQMVTVDGELAAVPSDGWGHLLMYREDLFDEAGIEPPTSLDEVAAAAAELNTGGRAGIAMGTQPADPFTTETMEALLLTNGCQLLDGDQVALDSPNCVEGLRLFNELASASGQGEFNVESARAAYLSGDAAMVIFSAHFLDEMAGLDPNNPVTCAECEENPRFLAENSGIVSLLSGPDNATPVEYGVTLNLGVPRGARTEEAAQFIEFLMGEGYVESLAIATEGRVPVRTGTQENPTEFVDAWAELPFGADPDNEESIADVYGEETVQILIDGANGFTRWGFGGQGAALAGSVASQNVISTNVNELYGGTDPAEYAAQIAEEARNVQQDIS</sequence>
<dbReference type="EMBL" id="PVZC01000002">
    <property type="protein sequence ID" value="PRY00952.1"/>
    <property type="molecule type" value="Genomic_DNA"/>
</dbReference>
<feature type="region of interest" description="Disordered" evidence="4">
    <location>
        <begin position="1"/>
        <end position="24"/>
    </location>
</feature>
<name>A0A2T0QAW9_9ACTN</name>
<comment type="caution">
    <text evidence="5">The sequence shown here is derived from an EMBL/GenBank/DDBJ whole genome shotgun (WGS) entry which is preliminary data.</text>
</comment>
<dbReference type="RefSeq" id="WP_106243260.1">
    <property type="nucleotide sequence ID" value="NZ_PVZC01000002.1"/>
</dbReference>